<feature type="compositionally biased region" description="Polar residues" evidence="1">
    <location>
        <begin position="16"/>
        <end position="32"/>
    </location>
</feature>
<evidence type="ECO:0000256" key="1">
    <source>
        <dbReference type="SAM" id="MobiDB-lite"/>
    </source>
</evidence>
<keyword evidence="3" id="KW-1185">Reference proteome</keyword>
<dbReference type="AlphaFoldDB" id="A0A5B7G8J3"/>
<proteinExistence type="predicted"/>
<feature type="region of interest" description="Disordered" evidence="1">
    <location>
        <begin position="1"/>
        <end position="33"/>
    </location>
</feature>
<protein>
    <submittedName>
        <fullName evidence="2">Uncharacterized protein</fullName>
    </submittedName>
</protein>
<accession>A0A5B7G8J3</accession>
<reference evidence="2 3" key="1">
    <citation type="submission" date="2019-05" db="EMBL/GenBank/DDBJ databases">
        <title>Another draft genome of Portunus trituberculatus and its Hox gene families provides insights of decapod evolution.</title>
        <authorList>
            <person name="Jeong J.-H."/>
            <person name="Song I."/>
            <person name="Kim S."/>
            <person name="Choi T."/>
            <person name="Kim D."/>
            <person name="Ryu S."/>
            <person name="Kim W."/>
        </authorList>
    </citation>
    <scope>NUCLEOTIDE SEQUENCE [LARGE SCALE GENOMIC DNA]</scope>
    <source>
        <tissue evidence="2">Muscle</tissue>
    </source>
</reference>
<sequence length="307" mass="33830">MSPRVTDRQTDKQGCGRTSTPAHQPGSHQSSCGYVVMRDSPQRHNKPTATPQHPCGQCFASPLARHRHHHHHRPATPLLKQWPSAGAATQPSTMTFPHQGVEAAAPQPPRPWRTQQLPEATSPVHCCLATHHSSTLRTPPSTPLPHLRLTRTVVGRCPPAGEGQRQQLSSLQAALRLGEPVIVVHGRNSSVIIDEVVWWCGAGRRGTSHHLPASHITLPQTPHPPIRPHTHIQSHFLAAPPQHLKDSLCTVEMTKRLSRMFPQFQRQISELSTLPTGETLLRIQLTISAALENSRCESKVFLSLALP</sequence>
<evidence type="ECO:0000313" key="2">
    <source>
        <dbReference type="EMBL" id="MPC53438.1"/>
    </source>
</evidence>
<dbReference type="EMBL" id="VSRR010011624">
    <property type="protein sequence ID" value="MPC53438.1"/>
    <property type="molecule type" value="Genomic_DNA"/>
</dbReference>
<feature type="compositionally biased region" description="Basic and acidic residues" evidence="1">
    <location>
        <begin position="1"/>
        <end position="11"/>
    </location>
</feature>
<comment type="caution">
    <text evidence="2">The sequence shown here is derived from an EMBL/GenBank/DDBJ whole genome shotgun (WGS) entry which is preliminary data.</text>
</comment>
<dbReference type="Proteomes" id="UP000324222">
    <property type="component" value="Unassembled WGS sequence"/>
</dbReference>
<evidence type="ECO:0000313" key="3">
    <source>
        <dbReference type="Proteomes" id="UP000324222"/>
    </source>
</evidence>
<gene>
    <name evidence="2" type="ORF">E2C01_047329</name>
</gene>
<name>A0A5B7G8J3_PORTR</name>
<organism evidence="2 3">
    <name type="scientific">Portunus trituberculatus</name>
    <name type="common">Swimming crab</name>
    <name type="synonym">Neptunus trituberculatus</name>
    <dbReference type="NCBI Taxonomy" id="210409"/>
    <lineage>
        <taxon>Eukaryota</taxon>
        <taxon>Metazoa</taxon>
        <taxon>Ecdysozoa</taxon>
        <taxon>Arthropoda</taxon>
        <taxon>Crustacea</taxon>
        <taxon>Multicrustacea</taxon>
        <taxon>Malacostraca</taxon>
        <taxon>Eumalacostraca</taxon>
        <taxon>Eucarida</taxon>
        <taxon>Decapoda</taxon>
        <taxon>Pleocyemata</taxon>
        <taxon>Brachyura</taxon>
        <taxon>Eubrachyura</taxon>
        <taxon>Portunoidea</taxon>
        <taxon>Portunidae</taxon>
        <taxon>Portuninae</taxon>
        <taxon>Portunus</taxon>
    </lineage>
</organism>